<dbReference type="SMART" id="SM00173">
    <property type="entry name" value="RAS"/>
    <property type="match status" value="1"/>
</dbReference>
<dbReference type="PANTHER" id="PTHR24072">
    <property type="entry name" value="RHO FAMILY GTPASE"/>
    <property type="match status" value="1"/>
</dbReference>
<dbReference type="InterPro" id="IPR001806">
    <property type="entry name" value="Small_GTPase"/>
</dbReference>
<dbReference type="GO" id="GO:0003924">
    <property type="term" value="F:GTPase activity"/>
    <property type="evidence" value="ECO:0007669"/>
    <property type="project" value="InterPro"/>
</dbReference>
<dbReference type="VEuPathDB" id="FungiDB:BON22_0265"/>
<dbReference type="InterPro" id="IPR005225">
    <property type="entry name" value="Small_GTP-bd"/>
</dbReference>
<evidence type="ECO:0000256" key="3">
    <source>
        <dbReference type="ARBA" id="ARBA00023134"/>
    </source>
</evidence>
<feature type="compositionally biased region" description="Polar residues" evidence="4">
    <location>
        <begin position="33"/>
        <end position="48"/>
    </location>
</feature>
<protein>
    <submittedName>
        <fullName evidence="5">CYFA0S01e13168g1_1</fullName>
    </submittedName>
</protein>
<reference evidence="5" key="1">
    <citation type="journal article" date="2014" name="Genome Announc.">
        <title>Genome sequence of the yeast Cyberlindnera fabianii (Hansenula fabianii).</title>
        <authorList>
            <person name="Freel K.C."/>
            <person name="Sarilar V."/>
            <person name="Neuveglise C."/>
            <person name="Devillers H."/>
            <person name="Friedrich A."/>
            <person name="Schacherer J."/>
        </authorList>
    </citation>
    <scope>NUCLEOTIDE SEQUENCE</scope>
    <source>
        <strain evidence="5">YJS4271</strain>
    </source>
</reference>
<feature type="region of interest" description="Disordered" evidence="4">
    <location>
        <begin position="291"/>
        <end position="325"/>
    </location>
</feature>
<keyword evidence="2" id="KW-0547">Nucleotide-binding</keyword>
<name>A0A061AJ47_CYBFA</name>
<dbReference type="PROSITE" id="PS51420">
    <property type="entry name" value="RHO"/>
    <property type="match status" value="1"/>
</dbReference>
<organism evidence="5">
    <name type="scientific">Cyberlindnera fabianii</name>
    <name type="common">Yeast</name>
    <name type="synonym">Hansenula fabianii</name>
    <dbReference type="NCBI Taxonomy" id="36022"/>
    <lineage>
        <taxon>Eukaryota</taxon>
        <taxon>Fungi</taxon>
        <taxon>Dikarya</taxon>
        <taxon>Ascomycota</taxon>
        <taxon>Saccharomycotina</taxon>
        <taxon>Saccharomycetes</taxon>
        <taxon>Phaffomycetales</taxon>
        <taxon>Phaffomycetaceae</taxon>
        <taxon>Cyberlindnera</taxon>
    </lineage>
</organism>
<feature type="compositionally biased region" description="Basic residues" evidence="4">
    <location>
        <begin position="312"/>
        <end position="325"/>
    </location>
</feature>
<sequence length="325" mass="37405">MNHDYKFNDENACEASPVLRSQYRKRVYSQAHTPLRTITNDHSTNSPPRQHHIQYKTPTGQTGQSPVRPLRGTPQAFQTQTRTPSPTKRNAITLSKPSNVVLLGDSKCGKSTLILSYMNQRFTRAPTFFMFETYDKSINFNNDTTVDLQIWDFPGSHDFDRFRPLAYANAAGIIICFDLATPESFHNVKDRWIPEVEEHCPWANRILLGLGGEVRLDKDYGKDLPNVDFLEKSATKLGCKYFECFFNSPRSYSRVFELMLLMINEPHIQPSPFKQLPVLLGIDKTRCNTIHNEGGSRINRDESKSKLDSKRRTSFHKRKHNCTVM</sequence>
<gene>
    <name evidence="5" type="ORF">CYFA0S_01e13168g</name>
</gene>
<evidence type="ECO:0000256" key="1">
    <source>
        <dbReference type="ARBA" id="ARBA00022481"/>
    </source>
</evidence>
<dbReference type="Gene3D" id="3.40.50.300">
    <property type="entry name" value="P-loop containing nucleotide triphosphate hydrolases"/>
    <property type="match status" value="1"/>
</dbReference>
<dbReference type="OrthoDB" id="25896at2759"/>
<keyword evidence="3" id="KW-0342">GTP-binding</keyword>
<dbReference type="SMART" id="SM00174">
    <property type="entry name" value="RHO"/>
    <property type="match status" value="1"/>
</dbReference>
<feature type="compositionally biased region" description="Basic and acidic residues" evidence="4">
    <location>
        <begin position="298"/>
        <end position="311"/>
    </location>
</feature>
<dbReference type="PRINTS" id="PR00449">
    <property type="entry name" value="RASTRNSFRMNG"/>
</dbReference>
<dbReference type="Pfam" id="PF00071">
    <property type="entry name" value="Ras"/>
    <property type="match status" value="1"/>
</dbReference>
<feature type="compositionally biased region" description="Polar residues" evidence="4">
    <location>
        <begin position="56"/>
        <end position="65"/>
    </location>
</feature>
<feature type="region of interest" description="Disordered" evidence="4">
    <location>
        <begin position="33"/>
        <end position="92"/>
    </location>
</feature>
<dbReference type="AlphaFoldDB" id="A0A061AJ47"/>
<dbReference type="GO" id="GO:0007264">
    <property type="term" value="P:small GTPase-mediated signal transduction"/>
    <property type="evidence" value="ECO:0007669"/>
    <property type="project" value="InterPro"/>
</dbReference>
<proteinExistence type="predicted"/>
<evidence type="ECO:0000256" key="2">
    <source>
        <dbReference type="ARBA" id="ARBA00022741"/>
    </source>
</evidence>
<dbReference type="EMBL" id="LK052886">
    <property type="protein sequence ID" value="CDR37606.1"/>
    <property type="molecule type" value="Genomic_DNA"/>
</dbReference>
<dbReference type="PROSITE" id="PS51419">
    <property type="entry name" value="RAB"/>
    <property type="match status" value="1"/>
</dbReference>
<dbReference type="InterPro" id="IPR027417">
    <property type="entry name" value="P-loop_NTPase"/>
</dbReference>
<dbReference type="NCBIfam" id="TIGR00231">
    <property type="entry name" value="small_GTP"/>
    <property type="match status" value="1"/>
</dbReference>
<dbReference type="SMART" id="SM00175">
    <property type="entry name" value="RAB"/>
    <property type="match status" value="1"/>
</dbReference>
<dbReference type="InterPro" id="IPR003578">
    <property type="entry name" value="Small_GTPase_Rho"/>
</dbReference>
<dbReference type="PhylomeDB" id="A0A061AJ47"/>
<feature type="compositionally biased region" description="Polar residues" evidence="4">
    <location>
        <begin position="75"/>
        <end position="92"/>
    </location>
</feature>
<dbReference type="SUPFAM" id="SSF52540">
    <property type="entry name" value="P-loop containing nucleoside triphosphate hydrolases"/>
    <property type="match status" value="1"/>
</dbReference>
<dbReference type="GO" id="GO:0005525">
    <property type="term" value="F:GTP binding"/>
    <property type="evidence" value="ECO:0007669"/>
    <property type="project" value="UniProtKB-KW"/>
</dbReference>
<keyword evidence="1" id="KW-0488">Methylation</keyword>
<accession>A0A061AJ47</accession>
<evidence type="ECO:0000256" key="4">
    <source>
        <dbReference type="SAM" id="MobiDB-lite"/>
    </source>
</evidence>
<evidence type="ECO:0000313" key="5">
    <source>
        <dbReference type="EMBL" id="CDR37606.1"/>
    </source>
</evidence>